<evidence type="ECO:0000259" key="19">
    <source>
        <dbReference type="Pfam" id="PF07715"/>
    </source>
</evidence>
<gene>
    <name evidence="20" type="ORF">EZ313_06880</name>
</gene>
<evidence type="ECO:0000256" key="12">
    <source>
        <dbReference type="ARBA" id="ARBA00023170"/>
    </source>
</evidence>
<dbReference type="PROSITE" id="PS52016">
    <property type="entry name" value="TONB_DEPENDENT_REC_3"/>
    <property type="match status" value="1"/>
</dbReference>
<evidence type="ECO:0000313" key="20">
    <source>
        <dbReference type="EMBL" id="TFZ06363.1"/>
    </source>
</evidence>
<dbReference type="Gene3D" id="2.170.130.10">
    <property type="entry name" value="TonB-dependent receptor, plug domain"/>
    <property type="match status" value="1"/>
</dbReference>
<evidence type="ECO:0000256" key="11">
    <source>
        <dbReference type="ARBA" id="ARBA00023136"/>
    </source>
</evidence>
<dbReference type="InterPro" id="IPR010917">
    <property type="entry name" value="TonB_rcpt_CS"/>
</dbReference>
<evidence type="ECO:0000256" key="9">
    <source>
        <dbReference type="ARBA" id="ARBA00023065"/>
    </source>
</evidence>
<dbReference type="RefSeq" id="WP_135262450.1">
    <property type="nucleotide sequence ID" value="NZ_SMLM01000001.1"/>
</dbReference>
<keyword evidence="9" id="KW-0406">Ion transport</keyword>
<dbReference type="InterPro" id="IPR036942">
    <property type="entry name" value="Beta-barrel_TonB_sf"/>
</dbReference>
<keyword evidence="5" id="KW-0410">Iron transport</keyword>
<dbReference type="InterPro" id="IPR039426">
    <property type="entry name" value="TonB-dep_rcpt-like"/>
</dbReference>
<dbReference type="PROSITE" id="PS01156">
    <property type="entry name" value="TONB_DEPENDENT_REC_2"/>
    <property type="match status" value="1"/>
</dbReference>
<accession>A0A4Z0C497</accession>
<dbReference type="InterPro" id="IPR012910">
    <property type="entry name" value="Plug_dom"/>
</dbReference>
<dbReference type="InterPro" id="IPR000531">
    <property type="entry name" value="Beta-barrel_TonB"/>
</dbReference>
<evidence type="ECO:0000256" key="14">
    <source>
        <dbReference type="PROSITE-ProRule" id="PRU01360"/>
    </source>
</evidence>
<evidence type="ECO:0000256" key="10">
    <source>
        <dbReference type="ARBA" id="ARBA00023077"/>
    </source>
</evidence>
<comment type="similarity">
    <text evidence="2 14 16">Belongs to the TonB-dependent receptor family.</text>
</comment>
<dbReference type="AlphaFoldDB" id="A0A4Z0C497"/>
<dbReference type="Pfam" id="PF07715">
    <property type="entry name" value="Plug"/>
    <property type="match status" value="1"/>
</dbReference>
<keyword evidence="21" id="KW-1185">Reference proteome</keyword>
<keyword evidence="4 14" id="KW-1134">Transmembrane beta strand</keyword>
<feature type="domain" description="TonB-dependent receptor plug" evidence="19">
    <location>
        <begin position="48"/>
        <end position="155"/>
    </location>
</feature>
<sequence length="648" mass="69606">MKVSRTPGRLARLPLALAALVPFALSAQPAALKETVVTATRFPEPARPLPFGVSVITAQEIERSGAATINEALMRILGIVGRQDLFGGGEYNLDLRGFGATADNNQVIIVDGVRLSESDLGGTRLAGIPIESVERIEVLRGSGAVLYGEGATAGVIVVTTKAGAGVARPAGASVYAGAGSFRTRELRADANMGGVGGGLMLDASAQKRKSDNHRDNFRSDLDAAAVTGQWLGESGRVGLRVSQEDLDTGLPGALTRAQFDADPRQTTTPNDFARIRGERVGAFGELQLGEWQLAMDVSQREKTLRSENSGFPFDYDIDADNASLRARHAATFGGFANALVAGFDFASWERNVLGAFGTRGTQTNRGVYVKDDLTLPAGTRLSAGWRTERVRKETTAAPDQPLADRLNAWDLGASHPVLRDVTAYVRVGRSFRLANVDEFSFTLPGVQLRPQTSRDTEVGARWVHAGGSVEARLFRSELTDEIGFDPDALATAGATPANLNFDPTRREGLEVDAAHALSPTLALRLNAAVRRATFRSGRYAGNDVPLVPRRTMALRAEWVPAAQHRVTGGLNWVSSQHPDFANTCSMPSYTTADLRYAYEWRNAEFSLGAANLFDRKYFTQAFRCAGGEPSAIFPEPGRAVTAAVRVRF</sequence>
<protein>
    <submittedName>
        <fullName evidence="20">TonB-dependent receptor</fullName>
    </submittedName>
</protein>
<feature type="signal peptide" evidence="17">
    <location>
        <begin position="1"/>
        <end position="27"/>
    </location>
</feature>
<keyword evidence="11 14" id="KW-0472">Membrane</keyword>
<evidence type="ECO:0000256" key="16">
    <source>
        <dbReference type="RuleBase" id="RU003357"/>
    </source>
</evidence>
<evidence type="ECO:0000313" key="21">
    <source>
        <dbReference type="Proteomes" id="UP000298180"/>
    </source>
</evidence>
<evidence type="ECO:0000256" key="13">
    <source>
        <dbReference type="ARBA" id="ARBA00023237"/>
    </source>
</evidence>
<dbReference type="EMBL" id="SMLM01000001">
    <property type="protein sequence ID" value="TFZ06363.1"/>
    <property type="molecule type" value="Genomic_DNA"/>
</dbReference>
<evidence type="ECO:0000256" key="15">
    <source>
        <dbReference type="PROSITE-ProRule" id="PRU10144"/>
    </source>
</evidence>
<keyword evidence="10 16" id="KW-0798">TonB box</keyword>
<evidence type="ECO:0000256" key="4">
    <source>
        <dbReference type="ARBA" id="ARBA00022452"/>
    </source>
</evidence>
<keyword evidence="12 20" id="KW-0675">Receptor</keyword>
<evidence type="ECO:0000256" key="8">
    <source>
        <dbReference type="ARBA" id="ARBA00023004"/>
    </source>
</evidence>
<evidence type="ECO:0000256" key="7">
    <source>
        <dbReference type="ARBA" id="ARBA00022729"/>
    </source>
</evidence>
<dbReference type="PANTHER" id="PTHR32552:SF89">
    <property type="entry name" value="CATECHOLATE SIDEROPHORE RECEPTOR FIU"/>
    <property type="match status" value="1"/>
</dbReference>
<feature type="short sequence motif" description="TonB C-terminal box" evidence="15">
    <location>
        <begin position="631"/>
        <end position="648"/>
    </location>
</feature>
<comment type="caution">
    <text evidence="20">The sequence shown here is derived from an EMBL/GenBank/DDBJ whole genome shotgun (WGS) entry which is preliminary data.</text>
</comment>
<name>A0A4Z0C497_9BURK</name>
<dbReference type="Pfam" id="PF00593">
    <property type="entry name" value="TonB_dep_Rec_b-barrel"/>
    <property type="match status" value="1"/>
</dbReference>
<dbReference type="GO" id="GO:0015344">
    <property type="term" value="F:siderophore uptake transmembrane transporter activity"/>
    <property type="evidence" value="ECO:0007669"/>
    <property type="project" value="TreeGrafter"/>
</dbReference>
<proteinExistence type="inferred from homology"/>
<dbReference type="CDD" id="cd01347">
    <property type="entry name" value="ligand_gated_channel"/>
    <property type="match status" value="1"/>
</dbReference>
<keyword evidence="13 14" id="KW-0998">Cell outer membrane</keyword>
<keyword evidence="3 14" id="KW-0813">Transport</keyword>
<keyword evidence="7 17" id="KW-0732">Signal</keyword>
<dbReference type="SUPFAM" id="SSF56935">
    <property type="entry name" value="Porins"/>
    <property type="match status" value="1"/>
</dbReference>
<comment type="subcellular location">
    <subcellularLocation>
        <location evidence="1 14">Cell outer membrane</location>
        <topology evidence="1 14">Multi-pass membrane protein</topology>
    </subcellularLocation>
</comment>
<evidence type="ECO:0000259" key="18">
    <source>
        <dbReference type="Pfam" id="PF00593"/>
    </source>
</evidence>
<evidence type="ECO:0000256" key="17">
    <source>
        <dbReference type="SAM" id="SignalP"/>
    </source>
</evidence>
<dbReference type="Gene3D" id="2.40.170.20">
    <property type="entry name" value="TonB-dependent receptor, beta-barrel domain"/>
    <property type="match status" value="1"/>
</dbReference>
<reference evidence="20 21" key="1">
    <citation type="submission" date="2019-03" db="EMBL/GenBank/DDBJ databases">
        <title>Ramlibacter henchirensis DSM 14656, whole genome shotgun sequence.</title>
        <authorList>
            <person name="Zhang X."/>
            <person name="Feng G."/>
            <person name="Zhu H."/>
        </authorList>
    </citation>
    <scope>NUCLEOTIDE SEQUENCE [LARGE SCALE GENOMIC DNA]</scope>
    <source>
        <strain evidence="20 21">DSM 14656</strain>
    </source>
</reference>
<evidence type="ECO:0000256" key="3">
    <source>
        <dbReference type="ARBA" id="ARBA00022448"/>
    </source>
</evidence>
<dbReference type="InterPro" id="IPR037066">
    <property type="entry name" value="Plug_dom_sf"/>
</dbReference>
<keyword evidence="6 14" id="KW-0812">Transmembrane</keyword>
<evidence type="ECO:0000256" key="2">
    <source>
        <dbReference type="ARBA" id="ARBA00009810"/>
    </source>
</evidence>
<dbReference type="GO" id="GO:0009279">
    <property type="term" value="C:cell outer membrane"/>
    <property type="evidence" value="ECO:0007669"/>
    <property type="project" value="UniProtKB-SubCell"/>
</dbReference>
<dbReference type="PANTHER" id="PTHR32552">
    <property type="entry name" value="FERRICHROME IRON RECEPTOR-RELATED"/>
    <property type="match status" value="1"/>
</dbReference>
<evidence type="ECO:0000256" key="1">
    <source>
        <dbReference type="ARBA" id="ARBA00004571"/>
    </source>
</evidence>
<feature type="chain" id="PRO_5021349335" evidence="17">
    <location>
        <begin position="28"/>
        <end position="648"/>
    </location>
</feature>
<dbReference type="OrthoDB" id="9790771at2"/>
<evidence type="ECO:0000256" key="6">
    <source>
        <dbReference type="ARBA" id="ARBA00022692"/>
    </source>
</evidence>
<organism evidence="20 21">
    <name type="scientific">Ramlibacter henchirensis</name>
    <dbReference type="NCBI Taxonomy" id="204072"/>
    <lineage>
        <taxon>Bacteria</taxon>
        <taxon>Pseudomonadati</taxon>
        <taxon>Pseudomonadota</taxon>
        <taxon>Betaproteobacteria</taxon>
        <taxon>Burkholderiales</taxon>
        <taxon>Comamonadaceae</taxon>
        <taxon>Ramlibacter</taxon>
    </lineage>
</organism>
<keyword evidence="8" id="KW-0408">Iron</keyword>
<dbReference type="Proteomes" id="UP000298180">
    <property type="component" value="Unassembled WGS sequence"/>
</dbReference>
<feature type="domain" description="TonB-dependent receptor-like beta-barrel" evidence="18">
    <location>
        <begin position="205"/>
        <end position="612"/>
    </location>
</feature>
<evidence type="ECO:0000256" key="5">
    <source>
        <dbReference type="ARBA" id="ARBA00022496"/>
    </source>
</evidence>